<dbReference type="InterPro" id="IPR052931">
    <property type="entry name" value="Prophage_regulatory_activator"/>
</dbReference>
<dbReference type="Proteomes" id="UP000414233">
    <property type="component" value="Unassembled WGS sequence"/>
</dbReference>
<dbReference type="Pfam" id="PF05930">
    <property type="entry name" value="Phage_AlpA"/>
    <property type="match status" value="1"/>
</dbReference>
<dbReference type="InterPro" id="IPR010260">
    <property type="entry name" value="AlpA"/>
</dbReference>
<dbReference type="PANTHER" id="PTHR36154:SF1">
    <property type="entry name" value="DNA-BINDING TRANSCRIPTIONAL ACTIVATOR ALPA"/>
    <property type="match status" value="1"/>
</dbReference>
<gene>
    <name evidence="1" type="ORF">PTE30175_03533</name>
</gene>
<evidence type="ECO:0000313" key="2">
    <source>
        <dbReference type="Proteomes" id="UP000414233"/>
    </source>
</evidence>
<organism evidence="1 2">
    <name type="scientific">Pandoraea terrae</name>
    <dbReference type="NCBI Taxonomy" id="1537710"/>
    <lineage>
        <taxon>Bacteria</taxon>
        <taxon>Pseudomonadati</taxon>
        <taxon>Pseudomonadota</taxon>
        <taxon>Betaproteobacteria</taxon>
        <taxon>Burkholderiales</taxon>
        <taxon>Burkholderiaceae</taxon>
        <taxon>Pandoraea</taxon>
    </lineage>
</organism>
<accession>A0A5E4X2S0</accession>
<reference evidence="1 2" key="1">
    <citation type="submission" date="2019-08" db="EMBL/GenBank/DDBJ databases">
        <authorList>
            <person name="Peeters C."/>
        </authorList>
    </citation>
    <scope>NUCLEOTIDE SEQUENCE [LARGE SCALE GENOMIC DNA]</scope>
    <source>
        <strain evidence="1 2">LMG 30175</strain>
    </source>
</reference>
<protein>
    <submittedName>
        <fullName evidence="1">Transcriptional regulator</fullName>
    </submittedName>
</protein>
<keyword evidence="2" id="KW-1185">Reference proteome</keyword>
<dbReference type="Gene3D" id="1.10.238.160">
    <property type="match status" value="1"/>
</dbReference>
<name>A0A5E4X2S0_9BURK</name>
<dbReference type="AlphaFoldDB" id="A0A5E4X2S0"/>
<evidence type="ECO:0000313" key="1">
    <source>
        <dbReference type="EMBL" id="VVE30610.1"/>
    </source>
</evidence>
<proteinExistence type="predicted"/>
<dbReference type="InterPro" id="IPR009061">
    <property type="entry name" value="DNA-bd_dom_put_sf"/>
</dbReference>
<dbReference type="EMBL" id="CABPRZ010000015">
    <property type="protein sequence ID" value="VVE30610.1"/>
    <property type="molecule type" value="Genomic_DNA"/>
</dbReference>
<dbReference type="RefSeq" id="WP_150698358.1">
    <property type="nucleotide sequence ID" value="NZ_CABPRZ010000015.1"/>
</dbReference>
<dbReference type="OrthoDB" id="9182156at2"/>
<dbReference type="PANTHER" id="PTHR36154">
    <property type="entry name" value="DNA-BINDING TRANSCRIPTIONAL ACTIVATOR ALPA"/>
    <property type="match status" value="1"/>
</dbReference>
<sequence>MNDKILRLPGVLEMVGVKKTTIYEWVKLDLFPRPVRLGARAVGWLESDVSAWLATRKPIGGDF</sequence>
<dbReference type="SUPFAM" id="SSF46955">
    <property type="entry name" value="Putative DNA-binding domain"/>
    <property type="match status" value="1"/>
</dbReference>